<dbReference type="AlphaFoldDB" id="A0A6G0YZW9"/>
<dbReference type="PANTHER" id="PTHR45716">
    <property type="entry name" value="BITESIZE, ISOFORM I"/>
    <property type="match status" value="1"/>
</dbReference>
<comment type="caution">
    <text evidence="5">The sequence shown here is derived from an EMBL/GenBank/DDBJ whole genome shotgun (WGS) entry which is preliminary data.</text>
</comment>
<keyword evidence="6" id="KW-1185">Reference proteome</keyword>
<evidence type="ECO:0000256" key="3">
    <source>
        <dbReference type="ARBA" id="ARBA00023136"/>
    </source>
</evidence>
<protein>
    <submittedName>
        <fullName evidence="5">Synaptotagmin-like protein 5</fullName>
    </submittedName>
</protein>
<name>A0A6G0YZW9_APHCR</name>
<dbReference type="InterPro" id="IPR000008">
    <property type="entry name" value="C2_dom"/>
</dbReference>
<evidence type="ECO:0000313" key="6">
    <source>
        <dbReference type="Proteomes" id="UP000478052"/>
    </source>
</evidence>
<dbReference type="InterPro" id="IPR035892">
    <property type="entry name" value="C2_domain_sf"/>
</dbReference>
<accession>A0A6G0YZW9</accession>
<organism evidence="5 6">
    <name type="scientific">Aphis craccivora</name>
    <name type="common">Cowpea aphid</name>
    <dbReference type="NCBI Taxonomy" id="307492"/>
    <lineage>
        <taxon>Eukaryota</taxon>
        <taxon>Metazoa</taxon>
        <taxon>Ecdysozoa</taxon>
        <taxon>Arthropoda</taxon>
        <taxon>Hexapoda</taxon>
        <taxon>Insecta</taxon>
        <taxon>Pterygota</taxon>
        <taxon>Neoptera</taxon>
        <taxon>Paraneoptera</taxon>
        <taxon>Hemiptera</taxon>
        <taxon>Sternorrhyncha</taxon>
        <taxon>Aphidomorpha</taxon>
        <taxon>Aphidoidea</taxon>
        <taxon>Aphididae</taxon>
        <taxon>Aphidini</taxon>
        <taxon>Aphis</taxon>
        <taxon>Aphis</taxon>
    </lineage>
</organism>
<dbReference type="InterPro" id="IPR001565">
    <property type="entry name" value="Synaptotagmin"/>
</dbReference>
<dbReference type="GO" id="GO:0006887">
    <property type="term" value="P:exocytosis"/>
    <property type="evidence" value="ECO:0007669"/>
    <property type="project" value="TreeGrafter"/>
</dbReference>
<keyword evidence="3" id="KW-0472">Membrane</keyword>
<dbReference type="Proteomes" id="UP000478052">
    <property type="component" value="Unassembled WGS sequence"/>
</dbReference>
<dbReference type="InterPro" id="IPR043567">
    <property type="entry name" value="SYTL1-5_C2B"/>
</dbReference>
<feature type="domain" description="C2" evidence="4">
    <location>
        <begin position="180"/>
        <end position="305"/>
    </location>
</feature>
<dbReference type="GO" id="GO:0042043">
    <property type="term" value="F:neurexin family protein binding"/>
    <property type="evidence" value="ECO:0007669"/>
    <property type="project" value="TreeGrafter"/>
</dbReference>
<evidence type="ECO:0000313" key="5">
    <source>
        <dbReference type="EMBL" id="KAF0763805.1"/>
    </source>
</evidence>
<dbReference type="CDD" id="cd04020">
    <property type="entry name" value="C2B_SLP_1-2-3-4"/>
    <property type="match status" value="1"/>
</dbReference>
<dbReference type="PROSITE" id="PS50004">
    <property type="entry name" value="C2"/>
    <property type="match status" value="2"/>
</dbReference>
<evidence type="ECO:0000256" key="2">
    <source>
        <dbReference type="ARBA" id="ARBA00022737"/>
    </source>
</evidence>
<evidence type="ECO:0000256" key="1">
    <source>
        <dbReference type="ARBA" id="ARBA00004370"/>
    </source>
</evidence>
<dbReference type="PANTHER" id="PTHR45716:SF2">
    <property type="entry name" value="BITESIZE, ISOFORM I"/>
    <property type="match status" value="1"/>
</dbReference>
<dbReference type="OrthoDB" id="195679at2759"/>
<dbReference type="SUPFAM" id="SSF49562">
    <property type="entry name" value="C2 domain (Calcium/lipid-binding domain, CaLB)"/>
    <property type="match status" value="2"/>
</dbReference>
<dbReference type="PRINTS" id="PR00399">
    <property type="entry name" value="SYNAPTOTAGMN"/>
</dbReference>
<dbReference type="PRINTS" id="PR00360">
    <property type="entry name" value="C2DOMAIN"/>
</dbReference>
<comment type="subcellular location">
    <subcellularLocation>
        <location evidence="1">Membrane</location>
    </subcellularLocation>
</comment>
<dbReference type="CDD" id="cd08521">
    <property type="entry name" value="C2A_SLP"/>
    <property type="match status" value="1"/>
</dbReference>
<dbReference type="GO" id="GO:0005886">
    <property type="term" value="C:plasma membrane"/>
    <property type="evidence" value="ECO:0007669"/>
    <property type="project" value="TreeGrafter"/>
</dbReference>
<reference evidence="5 6" key="1">
    <citation type="submission" date="2019-08" db="EMBL/GenBank/DDBJ databases">
        <title>Whole genome of Aphis craccivora.</title>
        <authorList>
            <person name="Voronova N.V."/>
            <person name="Shulinski R.S."/>
            <person name="Bandarenka Y.V."/>
            <person name="Zhorov D.G."/>
            <person name="Warner D."/>
        </authorList>
    </citation>
    <scope>NUCLEOTIDE SEQUENCE [LARGE SCALE GENOMIC DNA]</scope>
    <source>
        <strain evidence="5">180601</strain>
        <tissue evidence="5">Whole Body</tissue>
    </source>
</reference>
<feature type="domain" description="C2" evidence="4">
    <location>
        <begin position="37"/>
        <end position="159"/>
    </location>
</feature>
<evidence type="ECO:0000259" key="4">
    <source>
        <dbReference type="PROSITE" id="PS50004"/>
    </source>
</evidence>
<dbReference type="Gene3D" id="2.60.40.150">
    <property type="entry name" value="C2 domain"/>
    <property type="match status" value="2"/>
</dbReference>
<dbReference type="Pfam" id="PF00168">
    <property type="entry name" value="C2"/>
    <property type="match status" value="2"/>
</dbReference>
<gene>
    <name evidence="5" type="ORF">FWK35_00024701</name>
</gene>
<dbReference type="EMBL" id="VUJU01001794">
    <property type="protein sequence ID" value="KAF0763805.1"/>
    <property type="molecule type" value="Genomic_DNA"/>
</dbReference>
<dbReference type="GO" id="GO:0070382">
    <property type="term" value="C:exocytic vesicle"/>
    <property type="evidence" value="ECO:0007669"/>
    <property type="project" value="TreeGrafter"/>
</dbReference>
<sequence length="342" mass="38924">MCCSSLPRISRFRFARSDSMASVYSGAGEGRYGTVPIRGEVEFGLQYNYKAAQFEINIKHCRDLAAADPKRNRSDPYVKVYLLPDKSKAGKRKTRVKKHTMNPIFDEVLKYSLPLEELNSRTLWLSVWHSDMFGRNNFLGEVQLPLENKIFDDPSPKLYPLQERIEPLDDMCVSNKGEIIVGLKCVPPDPNSKKRTKGTFFLLVKDAKNLQAIKSNGSSDPFCKSYLLPDKGRSSKQKTNVARKTCNPNWNQTLTYRDVSPDELAERSLELTVWDHDRLGSNEFLGGVRLSLGSGMCDGKPVDWMDSNEKETALWQRMLDRPNFWVEGCLTLRPSLELASKN</sequence>
<proteinExistence type="predicted"/>
<keyword evidence="2" id="KW-0677">Repeat</keyword>
<dbReference type="SMART" id="SM00239">
    <property type="entry name" value="C2"/>
    <property type="match status" value="2"/>
</dbReference>
<dbReference type="FunFam" id="2.60.40.150:FF:000006">
    <property type="entry name" value="Synaptotagmin-like 5, isoform CRA_a"/>
    <property type="match status" value="1"/>
</dbReference>